<feature type="compositionally biased region" description="Acidic residues" evidence="1">
    <location>
        <begin position="85"/>
        <end position="101"/>
    </location>
</feature>
<feature type="region of interest" description="Disordered" evidence="1">
    <location>
        <begin position="66"/>
        <end position="104"/>
    </location>
</feature>
<sequence length="198" mass="22256">MYNEGISMRLGAPPKGPLDRGAQRWPLRLRHTRAIKPASYSQWVDETRWPYLVDTFLELSNQSERYVFPDSESEDPDLKPPGDPLSEDEEVDPQEIIDTDDFPGYAGPIDLKALRIKAESHLMSCSTSANSGNAEETEVSEDSSSNDSDDWPFPEFRHVSQTTRGTHRSHHLLNNEAKVGKHAATIPTETSTNDHIPE</sequence>
<comment type="caution">
    <text evidence="2">The sequence shown here is derived from an EMBL/GenBank/DDBJ whole genome shotgun (WGS) entry which is preliminary data.</text>
</comment>
<dbReference type="Proteomes" id="UP001147695">
    <property type="component" value="Unassembled WGS sequence"/>
</dbReference>
<organism evidence="2 3">
    <name type="scientific">Penicillium brevicompactum</name>
    <dbReference type="NCBI Taxonomy" id="5074"/>
    <lineage>
        <taxon>Eukaryota</taxon>
        <taxon>Fungi</taxon>
        <taxon>Dikarya</taxon>
        <taxon>Ascomycota</taxon>
        <taxon>Pezizomycotina</taxon>
        <taxon>Eurotiomycetes</taxon>
        <taxon>Eurotiomycetidae</taxon>
        <taxon>Eurotiales</taxon>
        <taxon>Aspergillaceae</taxon>
        <taxon>Penicillium</taxon>
    </lineage>
</organism>
<dbReference type="EMBL" id="JAPZBQ010000001">
    <property type="protein sequence ID" value="KAJ5352378.1"/>
    <property type="molecule type" value="Genomic_DNA"/>
</dbReference>
<gene>
    <name evidence="2" type="ORF">N7452_001352</name>
</gene>
<evidence type="ECO:0000313" key="2">
    <source>
        <dbReference type="EMBL" id="KAJ5352378.1"/>
    </source>
</evidence>
<feature type="region of interest" description="Disordered" evidence="1">
    <location>
        <begin position="1"/>
        <end position="21"/>
    </location>
</feature>
<protein>
    <submittedName>
        <fullName evidence="2">Uncharacterized protein</fullName>
    </submittedName>
</protein>
<proteinExistence type="predicted"/>
<dbReference type="AlphaFoldDB" id="A0A9W9R7V2"/>
<reference evidence="2" key="2">
    <citation type="journal article" date="2023" name="IMA Fungus">
        <title>Comparative genomic study of the Penicillium genus elucidates a diverse pangenome and 15 lateral gene transfer events.</title>
        <authorList>
            <person name="Petersen C."/>
            <person name="Sorensen T."/>
            <person name="Nielsen M.R."/>
            <person name="Sondergaard T.E."/>
            <person name="Sorensen J.L."/>
            <person name="Fitzpatrick D.A."/>
            <person name="Frisvad J.C."/>
            <person name="Nielsen K.L."/>
        </authorList>
    </citation>
    <scope>NUCLEOTIDE SEQUENCE</scope>
    <source>
        <strain evidence="2">IBT 35673</strain>
    </source>
</reference>
<reference evidence="2" key="1">
    <citation type="submission" date="2022-12" db="EMBL/GenBank/DDBJ databases">
        <authorList>
            <person name="Petersen C."/>
        </authorList>
    </citation>
    <scope>NUCLEOTIDE SEQUENCE</scope>
    <source>
        <strain evidence="2">IBT 35673</strain>
    </source>
</reference>
<evidence type="ECO:0000313" key="3">
    <source>
        <dbReference type="Proteomes" id="UP001147695"/>
    </source>
</evidence>
<feature type="region of interest" description="Disordered" evidence="1">
    <location>
        <begin position="123"/>
        <end position="198"/>
    </location>
</feature>
<feature type="compositionally biased region" description="Polar residues" evidence="1">
    <location>
        <begin position="187"/>
        <end position="198"/>
    </location>
</feature>
<feature type="compositionally biased region" description="Polar residues" evidence="1">
    <location>
        <begin position="123"/>
        <end position="134"/>
    </location>
</feature>
<evidence type="ECO:0000256" key="1">
    <source>
        <dbReference type="SAM" id="MobiDB-lite"/>
    </source>
</evidence>
<accession>A0A9W9R7V2</accession>
<name>A0A9W9R7V2_PENBR</name>